<name>A0A8S5NKU3_9CAUD</name>
<evidence type="ECO:0000313" key="1">
    <source>
        <dbReference type="EMBL" id="DAD95313.1"/>
    </source>
</evidence>
<protein>
    <submittedName>
        <fullName evidence="1">Uncharacterized protein</fullName>
    </submittedName>
</protein>
<reference evidence="1" key="1">
    <citation type="journal article" date="2021" name="Proc. Natl. Acad. Sci. U.S.A.">
        <title>A Catalog of Tens of Thousands of Viruses from Human Metagenomes Reveals Hidden Associations with Chronic Diseases.</title>
        <authorList>
            <person name="Tisza M.J."/>
            <person name="Buck C.B."/>
        </authorList>
    </citation>
    <scope>NUCLEOTIDE SEQUENCE</scope>
    <source>
        <strain evidence="1">CtsNK10</strain>
    </source>
</reference>
<organism evidence="1">
    <name type="scientific">Podoviridae sp. ctsNK10</name>
    <dbReference type="NCBI Taxonomy" id="2826582"/>
    <lineage>
        <taxon>Viruses</taxon>
        <taxon>Duplodnaviria</taxon>
        <taxon>Heunggongvirae</taxon>
        <taxon>Uroviricota</taxon>
        <taxon>Caudoviricetes</taxon>
    </lineage>
</organism>
<proteinExistence type="predicted"/>
<accession>A0A8S5NKU3</accession>
<dbReference type="EMBL" id="BK015191">
    <property type="protein sequence ID" value="DAD95313.1"/>
    <property type="molecule type" value="Genomic_DNA"/>
</dbReference>
<sequence>MFSNGGGMSILHKNDKGETVLKDGHNARELYDIKNFFTAPMGERGKVKINGKLVKVYGLFEHLEDPNHRPFTIKNVWRRKDSNDPTDLLVDCRNEGDFVAIKQDFCNQLQKLGINFTLSELDYMLE</sequence>